<evidence type="ECO:0000256" key="1">
    <source>
        <dbReference type="SAM" id="SignalP"/>
    </source>
</evidence>
<keyword evidence="1" id="KW-0732">Signal</keyword>
<dbReference type="InterPro" id="IPR039564">
    <property type="entry name" value="Peptidase_C39-like"/>
</dbReference>
<name>A0A420VH35_9BACI</name>
<dbReference type="CDD" id="cd02549">
    <property type="entry name" value="Peptidase_C39A"/>
    <property type="match status" value="1"/>
</dbReference>
<dbReference type="PANTHER" id="PTHR37806:SF1">
    <property type="entry name" value="PEPTIDASE C39-LIKE DOMAIN-CONTAINING PROTEIN"/>
    <property type="match status" value="1"/>
</dbReference>
<evidence type="ECO:0000313" key="3">
    <source>
        <dbReference type="EMBL" id="RKO62964.1"/>
    </source>
</evidence>
<evidence type="ECO:0000313" key="4">
    <source>
        <dbReference type="Proteomes" id="UP000286235"/>
    </source>
</evidence>
<dbReference type="InterPro" id="IPR039563">
    <property type="entry name" value="Peptidase_C39_single_dom"/>
</dbReference>
<dbReference type="Gene3D" id="3.90.70.10">
    <property type="entry name" value="Cysteine proteinases"/>
    <property type="match status" value="1"/>
</dbReference>
<gene>
    <name evidence="3" type="ORF">Cdeb_00051</name>
</gene>
<dbReference type="AlphaFoldDB" id="A0A420VH35"/>
<comment type="caution">
    <text evidence="3">The sequence shown here is derived from an EMBL/GenBank/DDBJ whole genome shotgun (WGS) entry which is preliminary data.</text>
</comment>
<feature type="domain" description="Peptidase C39-like" evidence="2">
    <location>
        <begin position="345"/>
        <end position="475"/>
    </location>
</feature>
<evidence type="ECO:0000259" key="2">
    <source>
        <dbReference type="Pfam" id="PF13529"/>
    </source>
</evidence>
<dbReference type="Proteomes" id="UP000286235">
    <property type="component" value="Unassembled WGS sequence"/>
</dbReference>
<feature type="chain" id="PRO_5038862663" description="Peptidase C39-like domain-containing protein" evidence="1">
    <location>
        <begin position="26"/>
        <end position="502"/>
    </location>
</feature>
<dbReference type="Pfam" id="PF13529">
    <property type="entry name" value="Peptidase_C39_2"/>
    <property type="match status" value="1"/>
</dbReference>
<sequence>MKKRFFLIPFSILSIFLYCNLSAGAEGENVFIDGDVHYYMDDEGRILFAKVYEDGQLKFIQEYYADATIENARNRIREIFELDGNEWIIRSSELDGKTQKVIRYYEFYPSARYGEQDGKVKYRFDLDASGYVSRAAKMEEGTGRVISRYEYYPKAEYGKHGKKIKYRFDLNGSGYVNKAVKMEEGTGRITSRYEYYPKAEYGKHGKKIKYRFDLNESGYVNKAAKMEEGTGRITSRYEYYPKAAYGKHGKKIKYRFDLDASGYVNKAVKMEEGTGRITNRYEYYPKTVYGNHGKKIRYTFAISSGYVQSAAKFEQGTGRVLAWYSYLPNTVYGKHGTRISKRVMNVPAINQLPELPTGCEITAVAMMLQYKGVPVDKIKLAKEMPRHSWNPNLGYVGDPFTKRGWTVYPPALMNLVKKYAQSAKNLTGAADGTVEKQLASLRPVVVWVSPMHGFNVHALVLTGYDAKYFYFNDPWTGKKNQKISKAEFYKIWKNQKRRALSY</sequence>
<dbReference type="RefSeq" id="WP_259462701.1">
    <property type="nucleotide sequence ID" value="NZ_AZRV01000011.1"/>
</dbReference>
<proteinExistence type="predicted"/>
<dbReference type="PANTHER" id="PTHR37806">
    <property type="entry name" value="LMO0724 PROTEIN"/>
    <property type="match status" value="1"/>
</dbReference>
<dbReference type="EMBL" id="AZRV01000011">
    <property type="protein sequence ID" value="RKO62964.1"/>
    <property type="molecule type" value="Genomic_DNA"/>
</dbReference>
<feature type="signal peptide" evidence="1">
    <location>
        <begin position="1"/>
        <end position="25"/>
    </location>
</feature>
<keyword evidence="4" id="KW-1185">Reference proteome</keyword>
<protein>
    <recommendedName>
        <fullName evidence="2">Peptidase C39-like domain-containing protein</fullName>
    </recommendedName>
</protein>
<organism evidence="3 4">
    <name type="scientific">Caldibacillus debilis GB1</name>
    <dbReference type="NCBI Taxonomy" id="1339248"/>
    <lineage>
        <taxon>Bacteria</taxon>
        <taxon>Bacillati</taxon>
        <taxon>Bacillota</taxon>
        <taxon>Bacilli</taxon>
        <taxon>Bacillales</taxon>
        <taxon>Bacillaceae</taxon>
        <taxon>Caldibacillus</taxon>
    </lineage>
</organism>
<reference evidence="3 4" key="1">
    <citation type="submission" date="2013-12" db="EMBL/GenBank/DDBJ databases">
        <title>Genome and proteome characterization of Caldibacillus debilis GB1 derived from a cellulolytic aero-tolerant co-culture.</title>
        <authorList>
            <person name="Wushke S.T."/>
            <person name="Zhang X."/>
            <person name="Fristensky B."/>
            <person name="Wilkins J.A."/>
            <person name="Levin D.B."/>
            <person name="Sparling R."/>
        </authorList>
    </citation>
    <scope>NUCLEOTIDE SEQUENCE [LARGE SCALE GENOMIC DNA]</scope>
    <source>
        <strain evidence="3 4">GB1</strain>
    </source>
</reference>
<accession>A0A420VH35</accession>